<dbReference type="InterPro" id="IPR014012">
    <property type="entry name" value="HSA_dom"/>
</dbReference>
<feature type="compositionally biased region" description="Polar residues" evidence="9">
    <location>
        <begin position="1084"/>
        <end position="1115"/>
    </location>
</feature>
<feature type="domain" description="Myb-like" evidence="10">
    <location>
        <begin position="784"/>
        <end position="831"/>
    </location>
</feature>
<keyword evidence="6" id="KW-0539">Nucleus</keyword>
<dbReference type="KEGG" id="hir:HETIRDRAFT_457537"/>
<evidence type="ECO:0000256" key="7">
    <source>
        <dbReference type="ARBA" id="ARBA00025178"/>
    </source>
</evidence>
<evidence type="ECO:0000259" key="11">
    <source>
        <dbReference type="PROSITE" id="PS51204"/>
    </source>
</evidence>
<keyword evidence="5" id="KW-0234">DNA repair</keyword>
<evidence type="ECO:0000313" key="12">
    <source>
        <dbReference type="EMBL" id="ETW85882.1"/>
    </source>
</evidence>
<feature type="compositionally biased region" description="Polar residues" evidence="9">
    <location>
        <begin position="913"/>
        <end position="923"/>
    </location>
</feature>
<feature type="compositionally biased region" description="Polar residues" evidence="9">
    <location>
        <begin position="548"/>
        <end position="573"/>
    </location>
</feature>
<feature type="compositionally biased region" description="Low complexity" evidence="9">
    <location>
        <begin position="117"/>
        <end position="140"/>
    </location>
</feature>
<feature type="compositionally biased region" description="Polar residues" evidence="9">
    <location>
        <begin position="979"/>
        <end position="1003"/>
    </location>
</feature>
<comment type="subcellular location">
    <subcellularLocation>
        <location evidence="1">Nucleus</location>
    </subcellularLocation>
</comment>
<feature type="region of interest" description="Disordered" evidence="9">
    <location>
        <begin position="1072"/>
        <end position="1115"/>
    </location>
</feature>
<dbReference type="RefSeq" id="XP_009542692.1">
    <property type="nucleotide sequence ID" value="XM_009544397.1"/>
</dbReference>
<feature type="region of interest" description="Disordered" evidence="9">
    <location>
        <begin position="105"/>
        <end position="151"/>
    </location>
</feature>
<protein>
    <recommendedName>
        <fullName evidence="8">Vacuolar import and degradation protein 21</fullName>
    </recommendedName>
</protein>
<sequence>MSEPPVSSRILSEPHDDPVVVCQDDDMQDLEYPALASSTPMDIAEDPASSPIADSNFAKQSNPLASLEEHSQAVRPSENAHIDPRFETMDKAIDLASLEVYPSPLASDDPDVLEKAPSPSYSQQPSQSTFTTDDFPDTSQAKGFFDNDRPTEVQYKRSSTPEEVFSNLTRLRTSPNQGSQATLFLYPAHLDMPIHEQSIAITVMSHLSPMLAPPDFDFTSKDQDVEPPSPVQVAIQYRNDFPFTRHYTIPPLKTLPIEFQRKGKIGKQQRRRDKDRERGDKGSEKDGRREGKDDWAPIGINRWGALMRANPIWKKVNRATKCLSTREWGVIFAELRYLRALERVEQMKDQGRWSYRQPKKQRGVGGLLKTHWDHLLEEMKWMRVDFREERKWKMSLVCEVSLSVHLWHRAGSREERKELGIIVEWKKPPLLTTDIYDDDGDDGENEATDGEQMQVDDARPEQGGMLTVDYASDDSDEEQDQDKQDVVDALETSAMINEAIENACRAHSRGEPSQDPPDQVKPKQEEFEDFSVLHGDDTPMIVDSQQPQSTAIDKEANTTGGSDVSGLKSSSKNPVLPSSLQPPLPPVTIHHTVSSTKAHLKSGVYAPFRSQIAYLDDHTLFLNMDDLHPGKNQPGLSEYSTMDEMPPPADLSAIFPDLQPYGLLDIGPAAEGRKKSEKRDRDDPYKRAEDTTYSKLTPVTKYMRIKPTLLGPLQPSKHWKNDQWTNFDEGPVVPDVEIPLPSILWGITCSLFEGSKPISTSVTDDSPIPGTPQDAPKRVADLYWSTQDDLLLKRLVEKYPRNWGLIADSFNSSRAAISTEKRLDWECKERYYVRWLGGDRVNAGSAVPEGPPMATPVRPQPQMTTRKRLASVTTVATSAASVPAPSNEAKKRRRHALMYDTIRKAIKKKESNIQKNNANTRKSTAIHDTHGQYNKMPKLSPAELSRMKAEKEGQEMARRKQHEEAMRQQAALQHAQRMGVQNLQTQQQPPNGTPRSANGVQHQVPQIRSQVNISQQQRLPVQMPGAANTRIPSQQLLHAQAQQRALAAAASANLAAGAMNAAHLSPPYASRAASASPAVPQLSPPRSSATPNPIRPSSAQQRPGHQASPNMQQQVTARPAANIAQFYPQMSNLHSPQYSTEQMEQALRLQSLMQQQRQAIIQQAAQDGQYPP</sequence>
<dbReference type="PROSITE" id="PS50090">
    <property type="entry name" value="MYB_LIKE"/>
    <property type="match status" value="1"/>
</dbReference>
<keyword evidence="4" id="KW-0156">Chromatin regulator</keyword>
<evidence type="ECO:0000256" key="8">
    <source>
        <dbReference type="ARBA" id="ARBA00029670"/>
    </source>
</evidence>
<name>W4KJ60_HETIT</name>
<dbReference type="PROSITE" id="PS51204">
    <property type="entry name" value="HSA"/>
    <property type="match status" value="1"/>
</dbReference>
<dbReference type="SMART" id="SM00573">
    <property type="entry name" value="HSA"/>
    <property type="match status" value="1"/>
</dbReference>
<dbReference type="PANTHER" id="PTHR46459:SF1">
    <property type="entry name" value="E1A-BINDING PROTEIN P400"/>
    <property type="match status" value="1"/>
</dbReference>
<feature type="compositionally biased region" description="Basic and acidic residues" evidence="9">
    <location>
        <begin position="945"/>
        <end position="966"/>
    </location>
</feature>
<feature type="region of interest" description="Disordered" evidence="9">
    <location>
        <begin position="666"/>
        <end position="691"/>
    </location>
</feature>
<evidence type="ECO:0000256" key="4">
    <source>
        <dbReference type="ARBA" id="ARBA00022853"/>
    </source>
</evidence>
<feature type="region of interest" description="Disordered" evidence="9">
    <location>
        <begin position="844"/>
        <end position="863"/>
    </location>
</feature>
<dbReference type="Pfam" id="PF13921">
    <property type="entry name" value="Myb_DNA-bind_6"/>
    <property type="match status" value="1"/>
</dbReference>
<dbReference type="FunCoup" id="W4KJ60">
    <property type="interactions" value="10"/>
</dbReference>
<organism evidence="12 13">
    <name type="scientific">Heterobasidion irregulare (strain TC 32-1)</name>
    <dbReference type="NCBI Taxonomy" id="747525"/>
    <lineage>
        <taxon>Eukaryota</taxon>
        <taxon>Fungi</taxon>
        <taxon>Dikarya</taxon>
        <taxon>Basidiomycota</taxon>
        <taxon>Agaricomycotina</taxon>
        <taxon>Agaricomycetes</taxon>
        <taxon>Russulales</taxon>
        <taxon>Bondarzewiaceae</taxon>
        <taxon>Heterobasidion</taxon>
        <taxon>Heterobasidion annosum species complex</taxon>
    </lineage>
</organism>
<dbReference type="InterPro" id="IPR001005">
    <property type="entry name" value="SANT/Myb"/>
</dbReference>
<feature type="domain" description="HSA" evidence="11">
    <location>
        <begin position="359"/>
        <end position="432"/>
    </location>
</feature>
<dbReference type="SMART" id="SM00717">
    <property type="entry name" value="SANT"/>
    <property type="match status" value="1"/>
</dbReference>
<dbReference type="PANTHER" id="PTHR46459">
    <property type="entry name" value="E1A-BINDING PROTEIN P400-RELATED"/>
    <property type="match status" value="1"/>
</dbReference>
<evidence type="ECO:0000256" key="2">
    <source>
        <dbReference type="ARBA" id="ARBA00008913"/>
    </source>
</evidence>
<comment type="similarity">
    <text evidence="2">Belongs to the EAF1 family.</text>
</comment>
<feature type="compositionally biased region" description="Basic residues" evidence="9">
    <location>
        <begin position="262"/>
        <end position="271"/>
    </location>
</feature>
<dbReference type="HOGENOM" id="CLU_006074_0_0_1"/>
<evidence type="ECO:0000256" key="1">
    <source>
        <dbReference type="ARBA" id="ARBA00004123"/>
    </source>
</evidence>
<keyword evidence="13" id="KW-1185">Reference proteome</keyword>
<gene>
    <name evidence="12" type="ORF">HETIRDRAFT_457537</name>
</gene>
<evidence type="ECO:0000313" key="13">
    <source>
        <dbReference type="Proteomes" id="UP000030671"/>
    </source>
</evidence>
<evidence type="ECO:0000256" key="3">
    <source>
        <dbReference type="ARBA" id="ARBA00022763"/>
    </source>
</evidence>
<accession>W4KJ60</accession>
<dbReference type="eggNOG" id="ENOG502RGMX">
    <property type="taxonomic scope" value="Eukaryota"/>
</dbReference>
<dbReference type="CDD" id="cd00167">
    <property type="entry name" value="SANT"/>
    <property type="match status" value="1"/>
</dbReference>
<dbReference type="GO" id="GO:0006281">
    <property type="term" value="P:DNA repair"/>
    <property type="evidence" value="ECO:0007669"/>
    <property type="project" value="UniProtKB-KW"/>
</dbReference>
<dbReference type="SUPFAM" id="SSF46689">
    <property type="entry name" value="Homeodomain-like"/>
    <property type="match status" value="1"/>
</dbReference>
<evidence type="ECO:0000256" key="9">
    <source>
        <dbReference type="SAM" id="MobiDB-lite"/>
    </source>
</evidence>
<feature type="compositionally biased region" description="Basic and acidic residues" evidence="9">
    <location>
        <begin position="67"/>
        <end position="83"/>
    </location>
</feature>
<dbReference type="GO" id="GO:0005634">
    <property type="term" value="C:nucleus"/>
    <property type="evidence" value="ECO:0007669"/>
    <property type="project" value="UniProtKB-SubCell"/>
</dbReference>
<reference evidence="12 13" key="1">
    <citation type="journal article" date="2012" name="New Phytol.">
        <title>Insight into trade-off between wood decay and parasitism from the genome of a fungal forest pathogen.</title>
        <authorList>
            <person name="Olson A."/>
            <person name="Aerts A."/>
            <person name="Asiegbu F."/>
            <person name="Belbahri L."/>
            <person name="Bouzid O."/>
            <person name="Broberg A."/>
            <person name="Canback B."/>
            <person name="Coutinho P.M."/>
            <person name="Cullen D."/>
            <person name="Dalman K."/>
            <person name="Deflorio G."/>
            <person name="van Diepen L.T."/>
            <person name="Dunand C."/>
            <person name="Duplessis S."/>
            <person name="Durling M."/>
            <person name="Gonthier P."/>
            <person name="Grimwood J."/>
            <person name="Fossdal C.G."/>
            <person name="Hansson D."/>
            <person name="Henrissat B."/>
            <person name="Hietala A."/>
            <person name="Himmelstrand K."/>
            <person name="Hoffmeister D."/>
            <person name="Hogberg N."/>
            <person name="James T.Y."/>
            <person name="Karlsson M."/>
            <person name="Kohler A."/>
            <person name="Kues U."/>
            <person name="Lee Y.H."/>
            <person name="Lin Y.C."/>
            <person name="Lind M."/>
            <person name="Lindquist E."/>
            <person name="Lombard V."/>
            <person name="Lucas S."/>
            <person name="Lunden K."/>
            <person name="Morin E."/>
            <person name="Murat C."/>
            <person name="Park J."/>
            <person name="Raffaello T."/>
            <person name="Rouze P."/>
            <person name="Salamov A."/>
            <person name="Schmutz J."/>
            <person name="Solheim H."/>
            <person name="Stahlberg J."/>
            <person name="Velez H."/>
            <person name="de Vries R.P."/>
            <person name="Wiebenga A."/>
            <person name="Woodward S."/>
            <person name="Yakovlev I."/>
            <person name="Garbelotto M."/>
            <person name="Martin F."/>
            <person name="Grigoriev I.V."/>
            <person name="Stenlid J."/>
        </authorList>
    </citation>
    <scope>NUCLEOTIDE SEQUENCE [LARGE SCALE GENOMIC DNA]</scope>
    <source>
        <strain evidence="12 13">TC 32-1</strain>
    </source>
</reference>
<dbReference type="AlphaFoldDB" id="W4KJ60"/>
<keyword evidence="3" id="KW-0227">DNA damage</keyword>
<dbReference type="Gene3D" id="1.10.10.60">
    <property type="entry name" value="Homeodomain-like"/>
    <property type="match status" value="1"/>
</dbReference>
<evidence type="ECO:0000256" key="5">
    <source>
        <dbReference type="ARBA" id="ARBA00023204"/>
    </source>
</evidence>
<dbReference type="EMBL" id="KI925455">
    <property type="protein sequence ID" value="ETW85882.1"/>
    <property type="molecule type" value="Genomic_DNA"/>
</dbReference>
<evidence type="ECO:0000259" key="10">
    <source>
        <dbReference type="PROSITE" id="PS50090"/>
    </source>
</evidence>
<dbReference type="GO" id="GO:0003682">
    <property type="term" value="F:chromatin binding"/>
    <property type="evidence" value="ECO:0007669"/>
    <property type="project" value="TreeGrafter"/>
</dbReference>
<comment type="function">
    <text evidence="7">Component of the NuA4 histone acetyltransferase complex which is involved in transcriptional activation of selected genes principally by acetylation of nucleosomal histone H4 and H2A. The NuA4 complex is also involved in DNA repair.</text>
</comment>
<feature type="region of interest" description="Disordered" evidence="9">
    <location>
        <begin position="432"/>
        <end position="484"/>
    </location>
</feature>
<feature type="compositionally biased region" description="Basic and acidic residues" evidence="9">
    <location>
        <begin position="671"/>
        <end position="691"/>
    </location>
</feature>
<dbReference type="GO" id="GO:0035267">
    <property type="term" value="C:NuA4 histone acetyltransferase complex"/>
    <property type="evidence" value="ECO:0007669"/>
    <property type="project" value="UniProtKB-ARBA"/>
</dbReference>
<feature type="region of interest" description="Disordered" evidence="9">
    <location>
        <begin position="907"/>
        <end position="1003"/>
    </location>
</feature>
<feature type="region of interest" description="Disordered" evidence="9">
    <location>
        <begin position="258"/>
        <end position="294"/>
    </location>
</feature>
<dbReference type="OrthoDB" id="5364245at2759"/>
<feature type="compositionally biased region" description="Acidic residues" evidence="9">
    <location>
        <begin position="435"/>
        <end position="449"/>
    </location>
</feature>
<evidence type="ECO:0000256" key="6">
    <source>
        <dbReference type="ARBA" id="ARBA00023242"/>
    </source>
</evidence>
<dbReference type="GeneID" id="20676845"/>
<feature type="region of interest" description="Disordered" evidence="9">
    <location>
        <begin position="548"/>
        <end position="584"/>
    </location>
</feature>
<dbReference type="InterPro" id="IPR009057">
    <property type="entry name" value="Homeodomain-like_sf"/>
</dbReference>
<dbReference type="Pfam" id="PF07529">
    <property type="entry name" value="HSA"/>
    <property type="match status" value="1"/>
</dbReference>
<proteinExistence type="inferred from homology"/>
<feature type="compositionally biased region" description="Basic and acidic residues" evidence="9">
    <location>
        <begin position="508"/>
        <end position="524"/>
    </location>
</feature>
<dbReference type="GO" id="GO:0006325">
    <property type="term" value="P:chromatin organization"/>
    <property type="evidence" value="ECO:0007669"/>
    <property type="project" value="UniProtKB-KW"/>
</dbReference>
<dbReference type="InParanoid" id="W4KJ60"/>
<feature type="region of interest" description="Disordered" evidence="9">
    <location>
        <begin position="38"/>
        <end position="83"/>
    </location>
</feature>
<dbReference type="Proteomes" id="UP000030671">
    <property type="component" value="Unassembled WGS sequence"/>
</dbReference>
<feature type="compositionally biased region" description="Basic and acidic residues" evidence="9">
    <location>
        <begin position="272"/>
        <end position="294"/>
    </location>
</feature>
<feature type="compositionally biased region" description="Acidic residues" evidence="9">
    <location>
        <begin position="471"/>
        <end position="480"/>
    </location>
</feature>
<feature type="region of interest" description="Disordered" evidence="9">
    <location>
        <begin position="505"/>
        <end position="524"/>
    </location>
</feature>
<dbReference type="STRING" id="747525.W4KJ60"/>